<evidence type="ECO:0000313" key="1">
    <source>
        <dbReference type="EMBL" id="TWR31062.1"/>
    </source>
</evidence>
<dbReference type="PROSITE" id="PS51257">
    <property type="entry name" value="PROKAR_LIPOPROTEIN"/>
    <property type="match status" value="1"/>
</dbReference>
<name>A0A563UI58_9SPHI</name>
<accession>A0A563UI58</accession>
<dbReference type="AlphaFoldDB" id="A0A563UI58"/>
<dbReference type="Proteomes" id="UP000320042">
    <property type="component" value="Unassembled WGS sequence"/>
</dbReference>
<dbReference type="OrthoDB" id="799289at2"/>
<sequence>MKAIAKIGVVAALSGAALFSSCSTSDHYVVSRPVEEVYVRPAAPYANAYWLPGEYVWRGNRYVYTPGYYVRPRANRVYIQGGWVQGPRGYSWRRGHWRR</sequence>
<evidence type="ECO:0000313" key="2">
    <source>
        <dbReference type="Proteomes" id="UP000320042"/>
    </source>
</evidence>
<protein>
    <recommendedName>
        <fullName evidence="3">YXWGXW repeat-containing protein</fullName>
    </recommendedName>
</protein>
<dbReference type="RefSeq" id="WP_146379961.1">
    <property type="nucleotide sequence ID" value="NZ_VOEJ01000001.1"/>
</dbReference>
<gene>
    <name evidence="1" type="ORF">FPZ43_00845</name>
</gene>
<comment type="caution">
    <text evidence="1">The sequence shown here is derived from an EMBL/GenBank/DDBJ whole genome shotgun (WGS) entry which is preliminary data.</text>
</comment>
<evidence type="ECO:0008006" key="3">
    <source>
        <dbReference type="Google" id="ProtNLM"/>
    </source>
</evidence>
<keyword evidence="2" id="KW-1185">Reference proteome</keyword>
<organism evidence="1 2">
    <name type="scientific">Mucilaginibacter pallidiroseus</name>
    <dbReference type="NCBI Taxonomy" id="2599295"/>
    <lineage>
        <taxon>Bacteria</taxon>
        <taxon>Pseudomonadati</taxon>
        <taxon>Bacteroidota</taxon>
        <taxon>Sphingobacteriia</taxon>
        <taxon>Sphingobacteriales</taxon>
        <taxon>Sphingobacteriaceae</taxon>
        <taxon>Mucilaginibacter</taxon>
    </lineage>
</organism>
<dbReference type="EMBL" id="VOEJ01000001">
    <property type="protein sequence ID" value="TWR31062.1"/>
    <property type="molecule type" value="Genomic_DNA"/>
</dbReference>
<proteinExistence type="predicted"/>
<reference evidence="1 2" key="1">
    <citation type="submission" date="2019-07" db="EMBL/GenBank/DDBJ databases">
        <authorList>
            <person name="Kim J."/>
        </authorList>
    </citation>
    <scope>NUCLEOTIDE SEQUENCE [LARGE SCALE GENOMIC DNA]</scope>
    <source>
        <strain evidence="2">dk17</strain>
    </source>
</reference>